<comment type="caution">
    <text evidence="1">The sequence shown here is derived from an EMBL/GenBank/DDBJ whole genome shotgun (WGS) entry which is preliminary data.</text>
</comment>
<evidence type="ECO:0000313" key="1">
    <source>
        <dbReference type="EMBL" id="KAF9417768.1"/>
    </source>
</evidence>
<name>A0A835L4Q8_SPOEX</name>
<protein>
    <submittedName>
        <fullName evidence="1">Uncharacterized protein</fullName>
    </submittedName>
</protein>
<accession>A0A835L4Q8</accession>
<dbReference type="Proteomes" id="UP000648187">
    <property type="component" value="Unassembled WGS sequence"/>
</dbReference>
<sequence length="265" mass="30074">MRKCDTDCLKWFMVANTLTLIQERRMSLSMLNTVHVLWQFIMGLTEALQGYGRGRVRLTHLDDAPKLLITPCPNKIINNSGISQAQGRNIGQRLFKFKMWGKPRKCSGYACSIQGRGFRDYDLLQANNGEVSVTDSSCRRHNVGAYRTYGDSAASTYSISLRALKFLPTAKRKTKHGTFQFKKRTANKLKQRCFTAVPKMLGLKCNTLYMPVCGTCKCHVLGHALSSFSTLYKHNYIRHNSRFQRKLVTTDKQLATVKVPIPLAL</sequence>
<organism evidence="1 2">
    <name type="scientific">Spodoptera exigua</name>
    <name type="common">Beet armyworm</name>
    <name type="synonym">Noctua fulgens</name>
    <dbReference type="NCBI Taxonomy" id="7107"/>
    <lineage>
        <taxon>Eukaryota</taxon>
        <taxon>Metazoa</taxon>
        <taxon>Ecdysozoa</taxon>
        <taxon>Arthropoda</taxon>
        <taxon>Hexapoda</taxon>
        <taxon>Insecta</taxon>
        <taxon>Pterygota</taxon>
        <taxon>Neoptera</taxon>
        <taxon>Endopterygota</taxon>
        <taxon>Lepidoptera</taxon>
        <taxon>Glossata</taxon>
        <taxon>Ditrysia</taxon>
        <taxon>Noctuoidea</taxon>
        <taxon>Noctuidae</taxon>
        <taxon>Amphipyrinae</taxon>
        <taxon>Spodoptera</taxon>
    </lineage>
</organism>
<dbReference type="AlphaFoldDB" id="A0A835L4Q8"/>
<gene>
    <name evidence="1" type="ORF">HW555_005182</name>
</gene>
<proteinExistence type="predicted"/>
<keyword evidence="2" id="KW-1185">Reference proteome</keyword>
<evidence type="ECO:0000313" key="2">
    <source>
        <dbReference type="Proteomes" id="UP000648187"/>
    </source>
</evidence>
<dbReference type="EMBL" id="JACKWZ010000065">
    <property type="protein sequence ID" value="KAF9417768.1"/>
    <property type="molecule type" value="Genomic_DNA"/>
</dbReference>
<reference evidence="1" key="1">
    <citation type="submission" date="2020-08" db="EMBL/GenBank/DDBJ databases">
        <title>Spodoptera exigua strain:BAW_Kor-Di-RS1 Genome sequencing and assembly.</title>
        <authorList>
            <person name="Kim J."/>
            <person name="Nam H.Y."/>
            <person name="Kwon M."/>
            <person name="Choi J.H."/>
            <person name="Cho S.R."/>
            <person name="Kim G.-H."/>
        </authorList>
    </citation>
    <scope>NUCLEOTIDE SEQUENCE</scope>
    <source>
        <strain evidence="1">BAW_Kor-Di-RS1</strain>
        <tissue evidence="1">Whole-body</tissue>
    </source>
</reference>